<evidence type="ECO:0000256" key="4">
    <source>
        <dbReference type="ARBA" id="ARBA00023015"/>
    </source>
</evidence>
<evidence type="ECO:0000256" key="2">
    <source>
        <dbReference type="ARBA" id="ARBA00007853"/>
    </source>
</evidence>
<dbReference type="InterPro" id="IPR044835">
    <property type="entry name" value="ARF_plant"/>
</dbReference>
<evidence type="ECO:0000313" key="15">
    <source>
        <dbReference type="Proteomes" id="UP000026915"/>
    </source>
</evidence>
<keyword evidence="8 10" id="KW-0927">Auxin signaling pathway</keyword>
<comment type="similarity">
    <text evidence="2 10">Belongs to the ARF family.</text>
</comment>
<dbReference type="PANTHER" id="PTHR31384:SF39">
    <property type="entry name" value="AUXIN RESPONSE FACTOR"/>
    <property type="match status" value="1"/>
</dbReference>
<dbReference type="GO" id="GO:0007389">
    <property type="term" value="P:pattern specification process"/>
    <property type="evidence" value="ECO:0007669"/>
    <property type="project" value="UniProtKB-ARBA"/>
</dbReference>
<dbReference type="SMART" id="SM01019">
    <property type="entry name" value="B3"/>
    <property type="match status" value="1"/>
</dbReference>
<dbReference type="GO" id="GO:0000976">
    <property type="term" value="F:transcription cis-regulatory region binding"/>
    <property type="evidence" value="ECO:0000318"/>
    <property type="project" value="GO_Central"/>
</dbReference>
<dbReference type="FunFam" id="2.40.330.10:FF:000001">
    <property type="entry name" value="Auxin response factor"/>
    <property type="match status" value="1"/>
</dbReference>
<dbReference type="OMA" id="CERFQWY"/>
<dbReference type="PANTHER" id="PTHR31384">
    <property type="entry name" value="AUXIN RESPONSE FACTOR 4-RELATED"/>
    <property type="match status" value="1"/>
</dbReference>
<dbReference type="Gene3D" id="3.10.20.90">
    <property type="entry name" value="Phosphatidylinositol 3-kinase Catalytic Subunit, Chain A, domain 1"/>
    <property type="match status" value="1"/>
</dbReference>
<dbReference type="FunFam" id="2.30.30.1040:FF:000002">
    <property type="entry name" value="Auxin response factor"/>
    <property type="match status" value="1"/>
</dbReference>
<keyword evidence="15" id="KW-1185">Reference proteome</keyword>
<keyword evidence="4 10" id="KW-0805">Transcription regulation</keyword>
<comment type="subcellular location">
    <subcellularLocation>
        <location evidence="1 10">Nucleus</location>
    </subcellularLocation>
</comment>
<dbReference type="GO" id="GO:0048829">
    <property type="term" value="P:root cap development"/>
    <property type="evidence" value="ECO:0007669"/>
    <property type="project" value="UniProtKB-ARBA"/>
</dbReference>
<dbReference type="GO" id="GO:0051301">
    <property type="term" value="P:cell division"/>
    <property type="evidence" value="ECO:0007669"/>
    <property type="project" value="UniProtKB-ARBA"/>
</dbReference>
<dbReference type="GO" id="GO:0009734">
    <property type="term" value="P:auxin-activated signaling pathway"/>
    <property type="evidence" value="ECO:0007669"/>
    <property type="project" value="UniProtKB-KW"/>
</dbReference>
<dbReference type="InterPro" id="IPR015300">
    <property type="entry name" value="DNA-bd_pseudobarrel_sf"/>
</dbReference>
<dbReference type="InterPro" id="IPR003340">
    <property type="entry name" value="B3_DNA-bd"/>
</dbReference>
<evidence type="ECO:0000256" key="1">
    <source>
        <dbReference type="ARBA" id="ARBA00004123"/>
    </source>
</evidence>
<evidence type="ECO:0000256" key="6">
    <source>
        <dbReference type="ARBA" id="ARBA00023163"/>
    </source>
</evidence>
<dbReference type="EMBL" id="CM001883">
    <property type="protein sequence ID" value="EOY07838.1"/>
    <property type="molecule type" value="Genomic_DNA"/>
</dbReference>
<dbReference type="AlphaFoldDB" id="A0A061ET58"/>
<keyword evidence="5 10" id="KW-0238">DNA-binding</keyword>
<evidence type="ECO:0000256" key="8">
    <source>
        <dbReference type="ARBA" id="ARBA00023294"/>
    </source>
</evidence>
<name>A0A061ET58_THECC</name>
<dbReference type="PROSITE" id="PS51745">
    <property type="entry name" value="PB1"/>
    <property type="match status" value="1"/>
</dbReference>
<dbReference type="InParanoid" id="A0A061ET58"/>
<dbReference type="Gene3D" id="2.30.30.1040">
    <property type="match status" value="1"/>
</dbReference>
<evidence type="ECO:0000313" key="14">
    <source>
        <dbReference type="EMBL" id="EOY07838.1"/>
    </source>
</evidence>
<sequence length="709" mass="78133">MITFMDSKEKLKEMEKCLDSQLWHACAGGMVQMPSVNAKVFYFPQGHAEHACGPVDFRNCPRIPAYVLCRVASVKFMADPETDEVFAKIGLIPVSTNDPDFEDDGIGSIHGNETQEKPASFAKTLTQSDANNGGGFSVPRYCAETIFPRLDYSADPPVQTILAKDVHGETWKFRHIYRGTPRRHLLTTGWSTFVNHKKLVAGDSIVFLRAENGDLCIGIRRAKRCIGGGPESSSGWNATGGNCVVPYGGFSAFLREDESKLMRNGSTNGLNSNSNLMGKRKVRPEQVIEAATLAANGQPFEVVYYPRASTPEFCVKASLVKAALQIRWCSGMRFKMAFETEDSSRISWFMGTISSVQVADPLRWADSPWRLLQVTWDEPDLLQNVKRVSPWLVELVSNMPAIHLSPFSPPRKKLRLPQHPDFPLDSQLPMPTFSGNLLGPSSPFGCLPDHTPAGMQGARHAYYGLSLSDLHLKKLQSGLFPAGFPPPDHAATPNRTSNGGPIIQKPSMSENVSCVLTMAHSTQNCKKTDDAKTPQLVLFGQPILTEQQISLSCSADTVSPVLTGNSSSEGNVDKMANFSDGSGSALHQQGLPERSSCEGFPWYKDNRQEAETNLETGHCKVFMEAEDVGRTLDLSFLGSYDELYRKLADMFGIENSETLSHVLYRDVTGAVKHIGDEPFSDFMKTARRLTILMDSSSDNVGEYKGRNKH</sequence>
<dbReference type="InterPro" id="IPR053793">
    <property type="entry name" value="PB1-like"/>
</dbReference>
<dbReference type="Pfam" id="PF06507">
    <property type="entry name" value="ARF_AD"/>
    <property type="match status" value="1"/>
</dbReference>
<feature type="domain" description="PB1" evidence="13">
    <location>
        <begin position="616"/>
        <end position="699"/>
    </location>
</feature>
<dbReference type="Proteomes" id="UP000026915">
    <property type="component" value="Chromosome 5"/>
</dbReference>
<evidence type="ECO:0000256" key="10">
    <source>
        <dbReference type="RuleBase" id="RU004561"/>
    </source>
</evidence>
<keyword evidence="7 10" id="KW-0539">Nucleus</keyword>
<dbReference type="GO" id="GO:0005634">
    <property type="term" value="C:nucleus"/>
    <property type="evidence" value="ECO:0000318"/>
    <property type="project" value="GO_Central"/>
</dbReference>
<keyword evidence="6 10" id="KW-0804">Transcription</keyword>
<reference evidence="14 15" key="1">
    <citation type="journal article" date="2013" name="Genome Biol.">
        <title>The genome sequence of the most widely cultivated cacao type and its use to identify candidate genes regulating pod color.</title>
        <authorList>
            <person name="Motamayor J.C."/>
            <person name="Mockaitis K."/>
            <person name="Schmutz J."/>
            <person name="Haiminen N."/>
            <person name="Iii D.L."/>
            <person name="Cornejo O."/>
            <person name="Findley S.D."/>
            <person name="Zheng P."/>
            <person name="Utro F."/>
            <person name="Royaert S."/>
            <person name="Saski C."/>
            <person name="Jenkins J."/>
            <person name="Podicheti R."/>
            <person name="Zhao M."/>
            <person name="Scheffler B.E."/>
            <person name="Stack J.C."/>
            <person name="Feltus F.A."/>
            <person name="Mustiga G.M."/>
            <person name="Amores F."/>
            <person name="Phillips W."/>
            <person name="Marelli J.P."/>
            <person name="May G.D."/>
            <person name="Shapiro H."/>
            <person name="Ma J."/>
            <person name="Bustamante C.D."/>
            <person name="Schnell R.J."/>
            <person name="Main D."/>
            <person name="Gilbert D."/>
            <person name="Parida L."/>
            <person name="Kuhn D.N."/>
        </authorList>
    </citation>
    <scope>NUCLEOTIDE SEQUENCE [LARGE SCALE GENOMIC DNA]</scope>
    <source>
        <strain evidence="15">cv. Matina 1-6</strain>
    </source>
</reference>
<proteinExistence type="inferred from homology"/>
<dbReference type="GO" id="GO:0006355">
    <property type="term" value="P:regulation of DNA-templated transcription"/>
    <property type="evidence" value="ECO:0000318"/>
    <property type="project" value="GO_Central"/>
</dbReference>
<comment type="subunit">
    <text evidence="3 10">Homodimers and heterodimers.</text>
</comment>
<evidence type="ECO:0000256" key="11">
    <source>
        <dbReference type="SAM" id="MobiDB-lite"/>
    </source>
</evidence>
<dbReference type="Pfam" id="PF02362">
    <property type="entry name" value="B3"/>
    <property type="match status" value="1"/>
</dbReference>
<dbReference type="HOGENOM" id="CLU_002626_3_5_1"/>
<dbReference type="STRING" id="3641.A0A061ET58"/>
<gene>
    <name evidence="14" type="ORF">TCM_022163</name>
</gene>
<evidence type="ECO:0000256" key="5">
    <source>
        <dbReference type="ARBA" id="ARBA00023125"/>
    </source>
</evidence>
<dbReference type="InterPro" id="IPR010525">
    <property type="entry name" value="ARF_dom"/>
</dbReference>
<dbReference type="FunCoup" id="A0A061ET58">
    <property type="interactions" value="231"/>
</dbReference>
<evidence type="ECO:0000259" key="12">
    <source>
        <dbReference type="PROSITE" id="PS50863"/>
    </source>
</evidence>
<dbReference type="PROSITE" id="PS50863">
    <property type="entry name" value="B3"/>
    <property type="match status" value="1"/>
</dbReference>
<evidence type="ECO:0000256" key="3">
    <source>
        <dbReference type="ARBA" id="ARBA00011726"/>
    </source>
</evidence>
<dbReference type="SUPFAM" id="SSF101936">
    <property type="entry name" value="DNA-binding pseudobarrel domain"/>
    <property type="match status" value="1"/>
</dbReference>
<accession>A0A061ET58</accession>
<dbReference type="Gene3D" id="2.40.330.10">
    <property type="entry name" value="DNA-binding pseudobarrel domain"/>
    <property type="match status" value="1"/>
</dbReference>
<feature type="region of interest" description="Disordered" evidence="11">
    <location>
        <begin position="562"/>
        <end position="593"/>
    </location>
</feature>
<dbReference type="eggNOG" id="ENOG502QQ5I">
    <property type="taxonomic scope" value="Eukaryota"/>
</dbReference>
<comment type="function">
    <text evidence="9">Auxin response factors (ARFs) are transcriptional factors that bind specifically to the DNA sequence 5'-TGTCTC-3' found in the auxin-responsive promoter elements (AuxREs). Could act as transcriptional activator or repressor. Formation of heterodimers with Aux/IAA proteins may alter their ability to modulate early auxin response genes expression.</text>
</comment>
<dbReference type="CDD" id="cd10017">
    <property type="entry name" value="B3_DNA"/>
    <property type="match status" value="1"/>
</dbReference>
<evidence type="ECO:0000256" key="7">
    <source>
        <dbReference type="ARBA" id="ARBA00023242"/>
    </source>
</evidence>
<evidence type="ECO:0000256" key="9">
    <source>
        <dbReference type="ARBA" id="ARBA00037697"/>
    </source>
</evidence>
<feature type="domain" description="TF-B3" evidence="12">
    <location>
        <begin position="121"/>
        <end position="223"/>
    </location>
</feature>
<protein>
    <recommendedName>
        <fullName evidence="10">Auxin response factor</fullName>
    </recommendedName>
</protein>
<evidence type="ECO:0000259" key="13">
    <source>
        <dbReference type="PROSITE" id="PS51745"/>
    </source>
</evidence>
<organism evidence="14 15">
    <name type="scientific">Theobroma cacao</name>
    <name type="common">Cacao</name>
    <name type="synonym">Cocoa</name>
    <dbReference type="NCBI Taxonomy" id="3641"/>
    <lineage>
        <taxon>Eukaryota</taxon>
        <taxon>Viridiplantae</taxon>
        <taxon>Streptophyta</taxon>
        <taxon>Embryophyta</taxon>
        <taxon>Tracheophyta</taxon>
        <taxon>Spermatophyta</taxon>
        <taxon>Magnoliopsida</taxon>
        <taxon>eudicotyledons</taxon>
        <taxon>Gunneridae</taxon>
        <taxon>Pentapetalae</taxon>
        <taxon>rosids</taxon>
        <taxon>malvids</taxon>
        <taxon>Malvales</taxon>
        <taxon>Malvaceae</taxon>
        <taxon>Byttnerioideae</taxon>
        <taxon>Theobroma</taxon>
    </lineage>
</organism>
<dbReference type="Gramene" id="EOY07838">
    <property type="protein sequence ID" value="EOY07838"/>
    <property type="gene ID" value="TCM_022163"/>
</dbReference>